<evidence type="ECO:0000256" key="1">
    <source>
        <dbReference type="ARBA" id="ARBA00004123"/>
    </source>
</evidence>
<gene>
    <name evidence="7" type="ORF">FSP39_017956</name>
</gene>
<evidence type="ECO:0000256" key="6">
    <source>
        <dbReference type="SAM" id="MobiDB-lite"/>
    </source>
</evidence>
<name>A0AA88XW59_PINIB</name>
<dbReference type="AlphaFoldDB" id="A0AA88XW59"/>
<dbReference type="EMBL" id="VSWD01000009">
    <property type="protein sequence ID" value="KAK3093601.1"/>
    <property type="molecule type" value="Genomic_DNA"/>
</dbReference>
<accession>A0AA88XW59</accession>
<dbReference type="GO" id="GO:0006357">
    <property type="term" value="P:regulation of transcription by RNA polymerase II"/>
    <property type="evidence" value="ECO:0007669"/>
    <property type="project" value="InterPro"/>
</dbReference>
<protein>
    <recommendedName>
        <fullName evidence="9">Mediator complex subunit 17</fullName>
    </recommendedName>
</protein>
<sequence length="650" mass="72173">KSKMATGAIPAAPAVNVCVEAVLESQIQEVRVVEKQEAQDGQEIQEIYAPPLSMSENLTKLAQKIDFYKDESGEKGKPTSEGEKEREEEKSVAAFQPSLWPWDSVRNKLKTAYTEMSVLLDVLNIAKEKRYMVLDSVQQSSPDAKLPLQLMSKKKALNSASAILLAGAERLKKSQAENSNKSDFHFELLKLRQNWRLKKSGNTILGDLSYRSVGSRYPHNSTFEVVKSTDLVGESGETTPTSTPRGSLEVIIPSELEGTAYIQVEVKSVPESLDLTGAILKMPSGLGAVHTYWQQKLEVAQNVLFCKEIFAQLAREAVQSKSSVPHLVVGNQIITNIFPGIQLSIVLCHSTGKEKDRKIPMSPGKLDHNHVLEHSLHQLLREVHNKNLRFPAPHPVTAMVGVSKKRRLAGPNALSRRELVEMTESDTMLNQIIKQTKHNVLRLRTLQTIDAFATSLNDPQLTTHWSCANNSLEASCRVFITSQGYDLRIWHSFVLMIGVDSIKIAHKDGRIFNLSFEEKELQDFILWQIAQHQTSVSQNLARMMGWQIMSMCAALGVSDLEDTGIASSLLLASPDHDRVLAVKSGPSSGVKVFVQSSQKDTNGKTQTLSADNKWQYIGADFKEVDLSKFEGKNFASKLELLMATLSRSVS</sequence>
<evidence type="ECO:0000256" key="5">
    <source>
        <dbReference type="ARBA" id="ARBA00023242"/>
    </source>
</evidence>
<keyword evidence="8" id="KW-1185">Reference proteome</keyword>
<dbReference type="Proteomes" id="UP001186944">
    <property type="component" value="Unassembled WGS sequence"/>
</dbReference>
<evidence type="ECO:0008006" key="9">
    <source>
        <dbReference type="Google" id="ProtNLM"/>
    </source>
</evidence>
<dbReference type="PANTHER" id="PTHR13114">
    <property type="entry name" value="MEDIATOR OF RNA POLYMERASE II TRANSCRIPTION SUBUNIT 17"/>
    <property type="match status" value="1"/>
</dbReference>
<evidence type="ECO:0000256" key="3">
    <source>
        <dbReference type="ARBA" id="ARBA00023015"/>
    </source>
</evidence>
<proteinExistence type="inferred from homology"/>
<comment type="caution">
    <text evidence="7">The sequence shown here is derived from an EMBL/GenBank/DDBJ whole genome shotgun (WGS) entry which is preliminary data.</text>
</comment>
<evidence type="ECO:0000313" key="8">
    <source>
        <dbReference type="Proteomes" id="UP001186944"/>
    </source>
</evidence>
<keyword evidence="4" id="KW-0804">Transcription</keyword>
<feature type="region of interest" description="Disordered" evidence="6">
    <location>
        <begin position="69"/>
        <end position="91"/>
    </location>
</feature>
<keyword evidence="3" id="KW-0805">Transcription regulation</keyword>
<comment type="subcellular location">
    <subcellularLocation>
        <location evidence="1">Nucleus</location>
    </subcellularLocation>
</comment>
<organism evidence="7 8">
    <name type="scientific">Pinctada imbricata</name>
    <name type="common">Atlantic pearl-oyster</name>
    <name type="synonym">Pinctada martensii</name>
    <dbReference type="NCBI Taxonomy" id="66713"/>
    <lineage>
        <taxon>Eukaryota</taxon>
        <taxon>Metazoa</taxon>
        <taxon>Spiralia</taxon>
        <taxon>Lophotrochozoa</taxon>
        <taxon>Mollusca</taxon>
        <taxon>Bivalvia</taxon>
        <taxon>Autobranchia</taxon>
        <taxon>Pteriomorphia</taxon>
        <taxon>Pterioida</taxon>
        <taxon>Pterioidea</taxon>
        <taxon>Pteriidae</taxon>
        <taxon>Pinctada</taxon>
    </lineage>
</organism>
<dbReference type="PANTHER" id="PTHR13114:SF7">
    <property type="entry name" value="MEDIATOR OF RNA POLYMERASE II TRANSCRIPTION SUBUNIT 17"/>
    <property type="match status" value="1"/>
</dbReference>
<feature type="non-terminal residue" evidence="7">
    <location>
        <position position="1"/>
    </location>
</feature>
<dbReference type="GO" id="GO:0016592">
    <property type="term" value="C:mediator complex"/>
    <property type="evidence" value="ECO:0007669"/>
    <property type="project" value="InterPro"/>
</dbReference>
<dbReference type="InterPro" id="IPR019313">
    <property type="entry name" value="Mediator_Med17"/>
</dbReference>
<dbReference type="GO" id="GO:0070847">
    <property type="term" value="C:core mediator complex"/>
    <property type="evidence" value="ECO:0007669"/>
    <property type="project" value="TreeGrafter"/>
</dbReference>
<evidence type="ECO:0000313" key="7">
    <source>
        <dbReference type="EMBL" id="KAK3093601.1"/>
    </source>
</evidence>
<evidence type="ECO:0000256" key="2">
    <source>
        <dbReference type="ARBA" id="ARBA00005635"/>
    </source>
</evidence>
<reference evidence="7" key="1">
    <citation type="submission" date="2019-08" db="EMBL/GenBank/DDBJ databases">
        <title>The improved chromosome-level genome for the pearl oyster Pinctada fucata martensii using PacBio sequencing and Hi-C.</title>
        <authorList>
            <person name="Zheng Z."/>
        </authorList>
    </citation>
    <scope>NUCLEOTIDE SEQUENCE</scope>
    <source>
        <strain evidence="7">ZZ-2019</strain>
        <tissue evidence="7">Adductor muscle</tissue>
    </source>
</reference>
<keyword evidence="5" id="KW-0539">Nucleus</keyword>
<dbReference type="GO" id="GO:0003712">
    <property type="term" value="F:transcription coregulator activity"/>
    <property type="evidence" value="ECO:0007669"/>
    <property type="project" value="InterPro"/>
</dbReference>
<comment type="similarity">
    <text evidence="2">Belongs to the Mediator complex subunit 17 family.</text>
</comment>
<evidence type="ECO:0000256" key="4">
    <source>
        <dbReference type="ARBA" id="ARBA00023163"/>
    </source>
</evidence>